<comment type="caution">
    <text evidence="1">The sequence shown here is derived from an EMBL/GenBank/DDBJ whole genome shotgun (WGS) entry which is preliminary data.</text>
</comment>
<reference evidence="2" key="1">
    <citation type="submission" date="2012-02" db="EMBL/GenBank/DDBJ databases">
        <title>Genome sequencing of Giardia lamblia Genotypes A2 and B isolates (DH and GS) and comparative analysis with the genomes of Genotypes A1 and E (WB and Pig).</title>
        <authorList>
            <person name="Adam R."/>
            <person name="Dahlstrom E."/>
            <person name="Martens C."/>
            <person name="Bruno D."/>
            <person name="Barbian K."/>
            <person name="Porcella S.F."/>
            <person name="Nash T."/>
        </authorList>
    </citation>
    <scope>NUCLEOTIDE SEQUENCE</scope>
    <source>
        <strain evidence="2">GS</strain>
    </source>
</reference>
<gene>
    <name evidence="1" type="ORF">GSB_154988</name>
</gene>
<dbReference type="VEuPathDB" id="GiardiaDB:GL50581_659"/>
<evidence type="ECO:0000313" key="2">
    <source>
        <dbReference type="Proteomes" id="UP000018040"/>
    </source>
</evidence>
<sequence>MTNWIIPSANPDEYIKIIPRGADLAQILSTTLTSHTAIV</sequence>
<dbReference type="AlphaFoldDB" id="V6TMX9"/>
<dbReference type="EMBL" id="AHHH01000333">
    <property type="protein sequence ID" value="ESU40081.1"/>
    <property type="molecule type" value="Genomic_DNA"/>
</dbReference>
<dbReference type="OrthoDB" id="10296436at2759"/>
<protein>
    <submittedName>
        <fullName evidence="1">Uncharacterized protein</fullName>
    </submittedName>
</protein>
<evidence type="ECO:0000313" key="1">
    <source>
        <dbReference type="EMBL" id="ESU40081.1"/>
    </source>
</evidence>
<reference evidence="1 2" key="2">
    <citation type="journal article" date="2013" name="Genome Biol. Evol.">
        <title>Genome sequencing of Giardia lamblia genotypes A2 and B isolates (DH and GS) and comparative analysis with the genomes of genotypes A1 and E (WB and Pig).</title>
        <authorList>
            <person name="Adam R.D."/>
            <person name="Dahlstrom E.W."/>
            <person name="Martens C.A."/>
            <person name="Bruno D.P."/>
            <person name="Barbian K.D."/>
            <person name="Ricklefs S.M."/>
            <person name="Hernandez M.M."/>
            <person name="Narla N.P."/>
            <person name="Patel R.B."/>
            <person name="Porcella S.F."/>
            <person name="Nash T.E."/>
        </authorList>
    </citation>
    <scope>NUCLEOTIDE SEQUENCE [LARGE SCALE GENOMIC DNA]</scope>
    <source>
        <strain evidence="1 2">GS</strain>
    </source>
</reference>
<organism evidence="1 2">
    <name type="scientific">Giardia intestinalis</name>
    <name type="common">Giardia lamblia</name>
    <dbReference type="NCBI Taxonomy" id="5741"/>
    <lineage>
        <taxon>Eukaryota</taxon>
        <taxon>Metamonada</taxon>
        <taxon>Diplomonadida</taxon>
        <taxon>Hexamitidae</taxon>
        <taxon>Giardiinae</taxon>
        <taxon>Giardia</taxon>
    </lineage>
</organism>
<dbReference type="VEuPathDB" id="GiardiaDB:QR46_4883"/>
<dbReference type="Proteomes" id="UP000018040">
    <property type="component" value="Unassembled WGS sequence"/>
</dbReference>
<name>V6TMX9_GIAIN</name>
<proteinExistence type="predicted"/>
<accession>V6TMX9</accession>